<evidence type="ECO:0000313" key="2">
    <source>
        <dbReference type="Proteomes" id="UP000309594"/>
    </source>
</evidence>
<evidence type="ECO:0000313" key="1">
    <source>
        <dbReference type="EMBL" id="TKC57161.1"/>
    </source>
</evidence>
<comment type="caution">
    <text evidence="1">The sequence shown here is derived from an EMBL/GenBank/DDBJ whole genome shotgun (WGS) entry which is preliminary data.</text>
</comment>
<dbReference type="Proteomes" id="UP000309594">
    <property type="component" value="Unassembled WGS sequence"/>
</dbReference>
<sequence length="72" mass="8232">MLKNENHSPAPQHLLLTPNITLATKKLKGKKKWSKSEFSDLTTWVDLTGRFSNHFLSDLRLIADLAKKLETN</sequence>
<gene>
    <name evidence="1" type="ORF">FBD94_21255</name>
</gene>
<reference evidence="1 2" key="1">
    <citation type="submission" date="2019-04" db="EMBL/GenBank/DDBJ databases">
        <title>Pedobacter sp. RP-1-16 sp. nov., isolated from Arctic soil.</title>
        <authorList>
            <person name="Dahal R.H."/>
            <person name="Kim D.-U."/>
        </authorList>
    </citation>
    <scope>NUCLEOTIDE SEQUENCE [LARGE SCALE GENOMIC DNA]</scope>
    <source>
        <strain evidence="1 2">RP-1-16</strain>
    </source>
</reference>
<proteinExistence type="predicted"/>
<accession>A0A4U1G116</accession>
<dbReference type="EMBL" id="SWDX01000010">
    <property type="protein sequence ID" value="TKC57161.1"/>
    <property type="molecule type" value="Genomic_DNA"/>
</dbReference>
<protein>
    <submittedName>
        <fullName evidence="1">Uncharacterized protein</fullName>
    </submittedName>
</protein>
<dbReference type="AlphaFoldDB" id="A0A4U1G116"/>
<name>A0A4U1G116_9SPHI</name>
<dbReference type="RefSeq" id="WP_136881700.1">
    <property type="nucleotide sequence ID" value="NZ_SWDX01000010.1"/>
</dbReference>
<organism evidence="1 2">
    <name type="scientific">Pedobacter hiemivivus</name>
    <dbReference type="NCBI Taxonomy" id="2530454"/>
    <lineage>
        <taxon>Bacteria</taxon>
        <taxon>Pseudomonadati</taxon>
        <taxon>Bacteroidota</taxon>
        <taxon>Sphingobacteriia</taxon>
        <taxon>Sphingobacteriales</taxon>
        <taxon>Sphingobacteriaceae</taxon>
        <taxon>Pedobacter</taxon>
    </lineage>
</organism>